<keyword evidence="2" id="KW-0472">Membrane</keyword>
<dbReference type="OrthoDB" id="40334at2759"/>
<feature type="transmembrane region" description="Helical" evidence="2">
    <location>
        <begin position="255"/>
        <end position="277"/>
    </location>
</feature>
<organism evidence="3 4">
    <name type="scientific">Pristionchus pacificus</name>
    <name type="common">Parasitic nematode worm</name>
    <dbReference type="NCBI Taxonomy" id="54126"/>
    <lineage>
        <taxon>Eukaryota</taxon>
        <taxon>Metazoa</taxon>
        <taxon>Ecdysozoa</taxon>
        <taxon>Nematoda</taxon>
        <taxon>Chromadorea</taxon>
        <taxon>Rhabditida</taxon>
        <taxon>Rhabditina</taxon>
        <taxon>Diplogasteromorpha</taxon>
        <taxon>Diplogasteroidea</taxon>
        <taxon>Neodiplogasteridae</taxon>
        <taxon>Pristionchus</taxon>
    </lineage>
</organism>
<feature type="transmembrane region" description="Helical" evidence="2">
    <location>
        <begin position="225"/>
        <end position="243"/>
    </location>
</feature>
<keyword evidence="4" id="KW-1185">Reference proteome</keyword>
<accession>A0A2A6BPB0</accession>
<dbReference type="EnsemblMetazoa" id="PPA00808.1">
    <property type="protein sequence ID" value="PPA00808.1"/>
    <property type="gene ID" value="WBGene00090362"/>
</dbReference>
<dbReference type="InterPro" id="IPR019426">
    <property type="entry name" value="7TM_GPCR_serpentine_rcpt_Srv"/>
</dbReference>
<feature type="transmembrane region" description="Helical" evidence="2">
    <location>
        <begin position="356"/>
        <end position="379"/>
    </location>
</feature>
<keyword evidence="2" id="KW-1133">Transmembrane helix</keyword>
<sequence length="534" mass="60665">MIELNYLSISAAVILVAFICANLPTSLTIGHIKPTMAHLKKARLVKIDKERSVDRTKTISVSSHIFSSSREAEHLSKLKGLLEKAGIRLVVVTHQLKGVDAFRPYFDGDIYLDTQLFMFIIYREVNIINKNKKLLRTFFGPHERWMPVWMGLMRVKLWWYTLSSMREGLWGDLKGEGRLLGGVFLIAHDSLVWSYLEKEWGDKPNVQEIKAVVEKYARKTETSGSFYRICMVGGMVDIVAILNQHLLSVMPAHGIFVDFMMTSIVIGQANIAIAWGVRYAQGMTAIVLAMNRLTAVVFPVKFKQIWSNRNIFIVNSVQVVPGIVMGAGTFTGKFAYKKSDLGGIYCFINEGGSRSFYYTLAGFVQTLFIFYLIINYFVLFRSFRRQLKQARSDAVSRAKKHQENRLLIIAVVICSLEISTWLFSLWAFVIWVKSRAAGAERDARKDCRAFNFQIPSRLFHLIFDALYDVYACTPPYLLIGFSTPFQKRILAFFGLQRLPKTQPSSSTAMSIGTSTNSTSTRGRQLSYGDNLRTQ</sequence>
<feature type="region of interest" description="Disordered" evidence="1">
    <location>
        <begin position="500"/>
        <end position="534"/>
    </location>
</feature>
<name>A0A2A6BPB0_PRIPA</name>
<evidence type="ECO:0000256" key="1">
    <source>
        <dbReference type="SAM" id="MobiDB-lite"/>
    </source>
</evidence>
<reference evidence="3" key="2">
    <citation type="submission" date="2022-06" db="UniProtKB">
        <authorList>
            <consortium name="EnsemblMetazoa"/>
        </authorList>
    </citation>
    <scope>IDENTIFICATION</scope>
    <source>
        <strain evidence="3">PS312</strain>
    </source>
</reference>
<dbReference type="Pfam" id="PF10323">
    <property type="entry name" value="7TM_GPCR_Srv"/>
    <property type="match status" value="1"/>
</dbReference>
<keyword evidence="2" id="KW-0812">Transmembrane</keyword>
<feature type="transmembrane region" description="Helical" evidence="2">
    <location>
        <begin position="406"/>
        <end position="432"/>
    </location>
</feature>
<evidence type="ECO:0000313" key="3">
    <source>
        <dbReference type="EnsemblMetazoa" id="PPA00808.1"/>
    </source>
</evidence>
<evidence type="ECO:0000256" key="2">
    <source>
        <dbReference type="SAM" id="Phobius"/>
    </source>
</evidence>
<dbReference type="Proteomes" id="UP000005239">
    <property type="component" value="Unassembled WGS sequence"/>
</dbReference>
<dbReference type="InterPro" id="IPR032801">
    <property type="entry name" value="PXL2A/B/C"/>
</dbReference>
<proteinExistence type="predicted"/>
<dbReference type="AlphaFoldDB" id="A0A2A6BPB0"/>
<protein>
    <submittedName>
        <fullName evidence="3">G protein-coupled receptor</fullName>
    </submittedName>
</protein>
<feature type="transmembrane region" description="Helical" evidence="2">
    <location>
        <begin position="6"/>
        <end position="30"/>
    </location>
</feature>
<dbReference type="PANTHER" id="PTHR31748:SF1">
    <property type="entry name" value="SERPENTINE RECEPTOR, CLASS V"/>
    <property type="match status" value="1"/>
</dbReference>
<dbReference type="Pfam" id="PF13911">
    <property type="entry name" value="AhpC-TSA_2"/>
    <property type="match status" value="1"/>
</dbReference>
<evidence type="ECO:0000313" key="4">
    <source>
        <dbReference type="Proteomes" id="UP000005239"/>
    </source>
</evidence>
<accession>A0A8R1U229</accession>
<feature type="compositionally biased region" description="Polar residues" evidence="1">
    <location>
        <begin position="500"/>
        <end position="509"/>
    </location>
</feature>
<dbReference type="Gene3D" id="1.20.1070.10">
    <property type="entry name" value="Rhodopsin 7-helix transmembrane proteins"/>
    <property type="match status" value="1"/>
</dbReference>
<dbReference type="SUPFAM" id="SSF81321">
    <property type="entry name" value="Family A G protein-coupled receptor-like"/>
    <property type="match status" value="1"/>
</dbReference>
<gene>
    <name evidence="3" type="primary">WBGene00090362</name>
</gene>
<reference evidence="4" key="1">
    <citation type="journal article" date="2008" name="Nat. Genet.">
        <title>The Pristionchus pacificus genome provides a unique perspective on nematode lifestyle and parasitism.</title>
        <authorList>
            <person name="Dieterich C."/>
            <person name="Clifton S.W."/>
            <person name="Schuster L.N."/>
            <person name="Chinwalla A."/>
            <person name="Delehaunty K."/>
            <person name="Dinkelacker I."/>
            <person name="Fulton L."/>
            <person name="Fulton R."/>
            <person name="Godfrey J."/>
            <person name="Minx P."/>
            <person name="Mitreva M."/>
            <person name="Roeseler W."/>
            <person name="Tian H."/>
            <person name="Witte H."/>
            <person name="Yang S.P."/>
            <person name="Wilson R.K."/>
            <person name="Sommer R.J."/>
        </authorList>
    </citation>
    <scope>NUCLEOTIDE SEQUENCE [LARGE SCALE GENOMIC DNA]</scope>
    <source>
        <strain evidence="4">PS312</strain>
    </source>
</reference>
<feature type="transmembrane region" description="Helical" evidence="2">
    <location>
        <begin position="312"/>
        <end position="336"/>
    </location>
</feature>
<dbReference type="PANTHER" id="PTHR31748">
    <property type="entry name" value="SERPENTINE RECEPTOR, CLASS V"/>
    <property type="match status" value="1"/>
</dbReference>
<feature type="compositionally biased region" description="Low complexity" evidence="1">
    <location>
        <begin position="510"/>
        <end position="520"/>
    </location>
</feature>